<evidence type="ECO:0000313" key="3">
    <source>
        <dbReference type="Proteomes" id="UP001244564"/>
    </source>
</evidence>
<sequence>MLQAISSKRGPGIGDARNIRRSTNSKACLFTLSTATLLTPCTFTGFF</sequence>
<organism evidence="2 3">
    <name type="scientific">Lysinibacillus capsici</name>
    <dbReference type="NCBI Taxonomy" id="2115968"/>
    <lineage>
        <taxon>Bacteria</taxon>
        <taxon>Bacillati</taxon>
        <taxon>Bacillota</taxon>
        <taxon>Bacilli</taxon>
        <taxon>Bacillales</taxon>
        <taxon>Bacillaceae</taxon>
        <taxon>Lysinibacillus</taxon>
    </lineage>
</organism>
<feature type="transmembrane region" description="Helical" evidence="1">
    <location>
        <begin position="27"/>
        <end position="46"/>
    </location>
</feature>
<gene>
    <name evidence="2" type="ORF">QBO96_00600</name>
</gene>
<keyword evidence="1" id="KW-1133">Transmembrane helix</keyword>
<dbReference type="Proteomes" id="UP001244564">
    <property type="component" value="Chromosome"/>
</dbReference>
<keyword evidence="3" id="KW-1185">Reference proteome</keyword>
<protein>
    <submittedName>
        <fullName evidence="2">Uncharacterized protein</fullName>
    </submittedName>
</protein>
<evidence type="ECO:0000313" key="2">
    <source>
        <dbReference type="EMBL" id="WGF38789.1"/>
    </source>
</evidence>
<keyword evidence="1" id="KW-0472">Membrane</keyword>
<accession>A0ABY8KL32</accession>
<dbReference type="RefSeq" id="WP_279494655.1">
    <property type="nucleotide sequence ID" value="NZ_CP122283.1"/>
</dbReference>
<name>A0ABY8KL32_9BACI</name>
<dbReference type="EMBL" id="CP122283">
    <property type="protein sequence ID" value="WGF38789.1"/>
    <property type="molecule type" value="Genomic_DNA"/>
</dbReference>
<keyword evidence="1" id="KW-0812">Transmembrane</keyword>
<evidence type="ECO:0000256" key="1">
    <source>
        <dbReference type="SAM" id="Phobius"/>
    </source>
</evidence>
<reference evidence="2 3" key="1">
    <citation type="submission" date="2023-04" db="EMBL/GenBank/DDBJ databases">
        <title>Genomic of Lysinibacillus capsici TSBLM.</title>
        <authorList>
            <person name="Hu X.S."/>
            <person name="Yu C.H."/>
        </authorList>
    </citation>
    <scope>NUCLEOTIDE SEQUENCE [LARGE SCALE GENOMIC DNA]</scope>
    <source>
        <strain evidence="2 3">TSBLM</strain>
    </source>
</reference>
<proteinExistence type="predicted"/>